<evidence type="ECO:0000259" key="7">
    <source>
        <dbReference type="PROSITE" id="PS50262"/>
    </source>
</evidence>
<dbReference type="Gene3D" id="1.20.1070.10">
    <property type="entry name" value="Rhodopsin 7-helix transmembrane proteins"/>
    <property type="match status" value="1"/>
</dbReference>
<dbReference type="InterPro" id="IPR017452">
    <property type="entry name" value="GPCR_Rhodpsn_7TM"/>
</dbReference>
<dbReference type="PANTHER" id="PTHR45698">
    <property type="entry name" value="TRACE AMINE-ASSOCIATED RECEPTOR 19N-RELATED"/>
    <property type="match status" value="1"/>
</dbReference>
<dbReference type="PANTHER" id="PTHR45698:SF1">
    <property type="entry name" value="TRACE AMINE-ASSOCIATED RECEPTOR 13C-LIKE"/>
    <property type="match status" value="1"/>
</dbReference>
<reference evidence="9" key="1">
    <citation type="submission" date="2025-08" db="UniProtKB">
        <authorList>
            <consortium name="RefSeq"/>
        </authorList>
    </citation>
    <scope>IDENTIFICATION</scope>
    <source>
        <tissue evidence="9">Testes</tissue>
    </source>
</reference>
<dbReference type="Pfam" id="PF00001">
    <property type="entry name" value="7tm_1"/>
    <property type="match status" value="1"/>
</dbReference>
<keyword evidence="3 6" id="KW-1133">Transmembrane helix</keyword>
<feature type="transmembrane region" description="Helical" evidence="6">
    <location>
        <begin position="57"/>
        <end position="77"/>
    </location>
</feature>
<dbReference type="Proteomes" id="UP000694865">
    <property type="component" value="Unplaced"/>
</dbReference>
<protein>
    <submittedName>
        <fullName evidence="9">Kappa-type opioid receptor-like</fullName>
    </submittedName>
</protein>
<evidence type="ECO:0000256" key="1">
    <source>
        <dbReference type="ARBA" id="ARBA00004370"/>
    </source>
</evidence>
<name>A0ABM0MEZ5_SACKO</name>
<gene>
    <name evidence="9" type="primary">LOC102809447</name>
</gene>
<feature type="transmembrane region" description="Helical" evidence="6">
    <location>
        <begin position="199"/>
        <end position="221"/>
    </location>
</feature>
<dbReference type="InterPro" id="IPR000276">
    <property type="entry name" value="GPCR_Rhodpsn"/>
</dbReference>
<accession>A0ABM0MEZ5</accession>
<dbReference type="RefSeq" id="XP_006818586.1">
    <property type="nucleotide sequence ID" value="XM_006818523.1"/>
</dbReference>
<feature type="transmembrane region" description="Helical" evidence="6">
    <location>
        <begin position="165"/>
        <end position="187"/>
    </location>
</feature>
<feature type="transmembrane region" description="Helical" evidence="6">
    <location>
        <begin position="97"/>
        <end position="121"/>
    </location>
</feature>
<keyword evidence="5" id="KW-0675">Receptor</keyword>
<keyword evidence="5" id="KW-0297">G-protein coupled receptor</keyword>
<dbReference type="PROSITE" id="PS50262">
    <property type="entry name" value="G_PROTEIN_RECEP_F1_2"/>
    <property type="match status" value="1"/>
</dbReference>
<organism evidence="8 9">
    <name type="scientific">Saccoglossus kowalevskii</name>
    <name type="common">Acorn worm</name>
    <dbReference type="NCBI Taxonomy" id="10224"/>
    <lineage>
        <taxon>Eukaryota</taxon>
        <taxon>Metazoa</taxon>
        <taxon>Hemichordata</taxon>
        <taxon>Enteropneusta</taxon>
        <taxon>Harrimaniidae</taxon>
        <taxon>Saccoglossus</taxon>
    </lineage>
</organism>
<evidence type="ECO:0000256" key="2">
    <source>
        <dbReference type="ARBA" id="ARBA00022692"/>
    </source>
</evidence>
<keyword evidence="2 5" id="KW-0812">Transmembrane</keyword>
<dbReference type="CDD" id="cd00637">
    <property type="entry name" value="7tm_classA_rhodopsin-like"/>
    <property type="match status" value="1"/>
</dbReference>
<proteinExistence type="inferred from homology"/>
<sequence length="260" mass="29640">MPSGPWGDFLCKAWFSGTLLWGCINTSIVNLTLLTLERYFGVCHPIWHHNNVTTNKAIIAMVTTWVIGHLAESPWGWPTHQSIDGECVFSWPSVSYSIFVGVELFVIEYLIPVSVMIYSYVNILRALKVSPVNQPTGINNVEVTLRDKQKLERAERLRWNVIKMLLIVVIWYIICFTPNIFGFDLWFLTFRQYLDLGGVFYNMSVAMAFCNMCVNPFIYAIKYEEFQIALKKRLPCGALNGSNDVRMLGDSAIDTNTSGI</sequence>
<keyword evidence="8" id="KW-1185">Reference proteome</keyword>
<evidence type="ECO:0000256" key="5">
    <source>
        <dbReference type="RuleBase" id="RU000688"/>
    </source>
</evidence>
<evidence type="ECO:0000313" key="9">
    <source>
        <dbReference type="RefSeq" id="XP_006818586.1"/>
    </source>
</evidence>
<dbReference type="SUPFAM" id="SSF81321">
    <property type="entry name" value="Family A G protein-coupled receptor-like"/>
    <property type="match status" value="1"/>
</dbReference>
<dbReference type="GeneID" id="102809447"/>
<feature type="transmembrane region" description="Helical" evidence="6">
    <location>
        <begin position="13"/>
        <end position="36"/>
    </location>
</feature>
<feature type="domain" description="G-protein coupled receptors family 1 profile" evidence="7">
    <location>
        <begin position="26"/>
        <end position="219"/>
    </location>
</feature>
<evidence type="ECO:0000256" key="6">
    <source>
        <dbReference type="SAM" id="Phobius"/>
    </source>
</evidence>
<evidence type="ECO:0000256" key="4">
    <source>
        <dbReference type="ARBA" id="ARBA00023136"/>
    </source>
</evidence>
<dbReference type="PRINTS" id="PR00237">
    <property type="entry name" value="GPCRRHODOPSN"/>
</dbReference>
<keyword evidence="4 6" id="KW-0472">Membrane</keyword>
<keyword evidence="5" id="KW-0807">Transducer</keyword>
<comment type="subcellular location">
    <subcellularLocation>
        <location evidence="1">Membrane</location>
    </subcellularLocation>
</comment>
<evidence type="ECO:0000313" key="8">
    <source>
        <dbReference type="Proteomes" id="UP000694865"/>
    </source>
</evidence>
<evidence type="ECO:0000256" key="3">
    <source>
        <dbReference type="ARBA" id="ARBA00022989"/>
    </source>
</evidence>
<comment type="similarity">
    <text evidence="5">Belongs to the G-protein coupled receptor 1 family.</text>
</comment>
<dbReference type="PROSITE" id="PS00237">
    <property type="entry name" value="G_PROTEIN_RECEP_F1_1"/>
    <property type="match status" value="1"/>
</dbReference>